<reference evidence="1" key="1">
    <citation type="submission" date="2023-04" db="EMBL/GenBank/DDBJ databases">
        <title>Candida boidinii NBRC 1967.</title>
        <authorList>
            <person name="Ichikawa N."/>
            <person name="Sato H."/>
            <person name="Tonouchi N."/>
        </authorList>
    </citation>
    <scope>NUCLEOTIDE SEQUENCE</scope>
    <source>
        <strain evidence="1">NBRC 1967</strain>
    </source>
</reference>
<accession>A0ACB5U447</accession>
<organism evidence="1 2">
    <name type="scientific">Candida boidinii</name>
    <name type="common">Yeast</name>
    <dbReference type="NCBI Taxonomy" id="5477"/>
    <lineage>
        <taxon>Eukaryota</taxon>
        <taxon>Fungi</taxon>
        <taxon>Dikarya</taxon>
        <taxon>Ascomycota</taxon>
        <taxon>Saccharomycotina</taxon>
        <taxon>Pichiomycetes</taxon>
        <taxon>Pichiales</taxon>
        <taxon>Pichiaceae</taxon>
        <taxon>Ogataea</taxon>
        <taxon>Ogataea/Candida clade</taxon>
    </lineage>
</organism>
<dbReference type="EMBL" id="BSXV01004591">
    <property type="protein sequence ID" value="GMF00829.1"/>
    <property type="molecule type" value="Genomic_DNA"/>
</dbReference>
<evidence type="ECO:0000313" key="2">
    <source>
        <dbReference type="Proteomes" id="UP001165101"/>
    </source>
</evidence>
<proteinExistence type="predicted"/>
<sequence length="419" mass="47065">MSFTSIPRMGSNLNGISSSSSSSSINNINDIDGKIITNGNPIPISSNIISSFKPVKNFKNHSKNSIITSLDFDDSGQFLISSGIDETLQLYDTKKGKHSKSILSKKYGCHSAKLIHREKNCIFASTKEDNSIKYLSLIDNSFIKYFKGHKSQVLNIELNPIDDQFISISMDNTLRLWDLKISNSQGLLSIKLPKLLAYDPSGLIFAIFSEFDNSINLYSIYDYLKGPFLKIDIISKINEIENGNNNNKNNNILHNSLNFTNLEFSNNGKFLILSSSINNIIYLIDSFTGKIIKKLIIDRNDNNKLQQRPFINCTGNVSITPDSKFIFAGCGDNTIKIWDLSSISSLTSSKSNTIITNNNDTTFTDSNSTLNDSFEMKPIYSLNTNTNPALLKFNPRYWMFASADTDITFWTPTNYYSNK</sequence>
<evidence type="ECO:0000313" key="1">
    <source>
        <dbReference type="EMBL" id="GMF00829.1"/>
    </source>
</evidence>
<dbReference type="Proteomes" id="UP001165101">
    <property type="component" value="Unassembled WGS sequence"/>
</dbReference>
<keyword evidence="2" id="KW-1185">Reference proteome</keyword>
<protein>
    <submittedName>
        <fullName evidence="1">Unnamed protein product</fullName>
    </submittedName>
</protein>
<name>A0ACB5U447_CANBO</name>
<comment type="caution">
    <text evidence="1">The sequence shown here is derived from an EMBL/GenBank/DDBJ whole genome shotgun (WGS) entry which is preliminary data.</text>
</comment>
<gene>
    <name evidence="1" type="ORF">Cboi01_000566100</name>
</gene>